<evidence type="ECO:0000259" key="2">
    <source>
        <dbReference type="Pfam" id="PF25581"/>
    </source>
</evidence>
<dbReference type="InterPro" id="IPR056402">
    <property type="entry name" value="DA_N"/>
</dbReference>
<dbReference type="AlphaFoldDB" id="A0A9W9F307"/>
<feature type="domain" description="Diels-Alderase N-terminal" evidence="1">
    <location>
        <begin position="53"/>
        <end position="237"/>
    </location>
</feature>
<dbReference type="GeneID" id="81397210"/>
<keyword evidence="4" id="KW-1185">Reference proteome</keyword>
<evidence type="ECO:0000313" key="4">
    <source>
        <dbReference type="Proteomes" id="UP001141434"/>
    </source>
</evidence>
<dbReference type="SUPFAM" id="SSF159245">
    <property type="entry name" value="AttH-like"/>
    <property type="match status" value="1"/>
</dbReference>
<dbReference type="Pfam" id="PF24137">
    <property type="entry name" value="DA_N"/>
    <property type="match status" value="1"/>
</dbReference>
<accession>A0A9W9F307</accession>
<comment type="caution">
    <text evidence="3">The sequence shown here is derived from an EMBL/GenBank/DDBJ whole genome shotgun (WGS) entry which is preliminary data.</text>
</comment>
<dbReference type="RefSeq" id="XP_056510841.1">
    <property type="nucleotide sequence ID" value="XM_056658041.1"/>
</dbReference>
<dbReference type="Proteomes" id="UP001141434">
    <property type="component" value="Unassembled WGS sequence"/>
</dbReference>
<sequence length="383" mass="41889">ATAILHRADIPTSRLDPRSWTYGIPSDAQNRTSIARFNLQVSNTLSTEDRLSLDAPQVDVINGSVFDWWYFDAVSDTNSRESLVVTFFTSSAVAFPFLDATESSIFIAYLWASFTNGSTFAAFVPATVATVSGRHGARTPSSGQWASTGFSWTAPKEDLSQYEVRIASGKMQVEGRFTSTAHVPPQLPCGIHPGRNSLEVAPHIGWVNLIPDAMGVVIMTIRGSSLQFRGPAYHDKNCYLVLDDPTSTTYISSYVAKDGKVLVSSCKPSLLTVRPVGKPWTTGERYPPRVVDMPDKFRLEFDLGQANEWLRINVSMETLVAGDNEYYMRWTGALTGEIVRLESESSQEAGAVTRVRDHVGAGSATKNFSLAGVAVLEPFAMVP</sequence>
<reference evidence="3" key="1">
    <citation type="submission" date="2022-11" db="EMBL/GenBank/DDBJ databases">
        <authorList>
            <person name="Petersen C."/>
        </authorList>
    </citation>
    <scope>NUCLEOTIDE SEQUENCE</scope>
    <source>
        <strain evidence="3">IBT 34128</strain>
    </source>
</reference>
<gene>
    <name evidence="3" type="ORF">NUU61_007516</name>
</gene>
<protein>
    <submittedName>
        <fullName evidence="3">Uncharacterized protein</fullName>
    </submittedName>
</protein>
<dbReference type="InterPro" id="IPR057722">
    <property type="entry name" value="AsqO/PenF-like_C"/>
</dbReference>
<dbReference type="EMBL" id="JAPMSZ010000009">
    <property type="protein sequence ID" value="KAJ5092646.1"/>
    <property type="molecule type" value="Genomic_DNA"/>
</dbReference>
<evidence type="ECO:0000259" key="1">
    <source>
        <dbReference type="Pfam" id="PF24137"/>
    </source>
</evidence>
<reference evidence="3" key="2">
    <citation type="journal article" date="2023" name="IMA Fungus">
        <title>Comparative genomic study of the Penicillium genus elucidates a diverse pangenome and 15 lateral gene transfer events.</title>
        <authorList>
            <person name="Petersen C."/>
            <person name="Sorensen T."/>
            <person name="Nielsen M.R."/>
            <person name="Sondergaard T.E."/>
            <person name="Sorensen J.L."/>
            <person name="Fitzpatrick D.A."/>
            <person name="Frisvad J.C."/>
            <person name="Nielsen K.L."/>
        </authorList>
    </citation>
    <scope>NUCLEOTIDE SEQUENCE</scope>
    <source>
        <strain evidence="3">IBT 34128</strain>
    </source>
</reference>
<dbReference type="OrthoDB" id="5344254at2759"/>
<organism evidence="3 4">
    <name type="scientific">Penicillium alfredii</name>
    <dbReference type="NCBI Taxonomy" id="1506179"/>
    <lineage>
        <taxon>Eukaryota</taxon>
        <taxon>Fungi</taxon>
        <taxon>Dikarya</taxon>
        <taxon>Ascomycota</taxon>
        <taxon>Pezizomycotina</taxon>
        <taxon>Eurotiomycetes</taxon>
        <taxon>Eurotiomycetidae</taxon>
        <taxon>Eurotiales</taxon>
        <taxon>Aspergillaceae</taxon>
        <taxon>Penicillium</taxon>
    </lineage>
</organism>
<evidence type="ECO:0000313" key="3">
    <source>
        <dbReference type="EMBL" id="KAJ5092646.1"/>
    </source>
</evidence>
<name>A0A9W9F307_9EURO</name>
<proteinExistence type="predicted"/>
<feature type="domain" description="AsqO/PenF-like C-terminal" evidence="2">
    <location>
        <begin position="244"/>
        <end position="340"/>
    </location>
</feature>
<dbReference type="Pfam" id="PF25581">
    <property type="entry name" value="AsqO_C"/>
    <property type="match status" value="1"/>
</dbReference>
<feature type="non-terminal residue" evidence="3">
    <location>
        <position position="1"/>
    </location>
</feature>